<dbReference type="Pfam" id="PF00723">
    <property type="entry name" value="Glyco_hydro_15"/>
    <property type="match status" value="1"/>
</dbReference>
<dbReference type="PANTHER" id="PTHR31616:SF0">
    <property type="entry name" value="GLUCAN 1,4-ALPHA-GLUCOSIDASE"/>
    <property type="match status" value="1"/>
</dbReference>
<dbReference type="RefSeq" id="WP_037233614.1">
    <property type="nucleotide sequence ID" value="NZ_JAEMUK010000017.1"/>
</dbReference>
<organism evidence="3 4">
    <name type="scientific">Rhodomicrobium udaipurense</name>
    <dbReference type="NCBI Taxonomy" id="1202716"/>
    <lineage>
        <taxon>Bacteria</taxon>
        <taxon>Pseudomonadati</taxon>
        <taxon>Pseudomonadota</taxon>
        <taxon>Alphaproteobacteria</taxon>
        <taxon>Hyphomicrobiales</taxon>
        <taxon>Hyphomicrobiaceae</taxon>
        <taxon>Rhodomicrobium</taxon>
    </lineage>
</organism>
<comment type="caution">
    <text evidence="3">The sequence shown here is derived from an EMBL/GenBank/DDBJ whole genome shotgun (WGS) entry which is preliminary data.</text>
</comment>
<dbReference type="GO" id="GO:0005975">
    <property type="term" value="P:carbohydrate metabolic process"/>
    <property type="evidence" value="ECO:0007669"/>
    <property type="project" value="InterPro"/>
</dbReference>
<evidence type="ECO:0000259" key="1">
    <source>
        <dbReference type="Pfam" id="PF00723"/>
    </source>
</evidence>
<name>A0A8I1GGY0_9HYPH</name>
<evidence type="ECO:0000259" key="2">
    <source>
        <dbReference type="Pfam" id="PF19291"/>
    </source>
</evidence>
<dbReference type="SUPFAM" id="SSF48208">
    <property type="entry name" value="Six-hairpin glycosidases"/>
    <property type="match status" value="1"/>
</dbReference>
<evidence type="ECO:0000313" key="3">
    <source>
        <dbReference type="EMBL" id="MBJ7543756.1"/>
    </source>
</evidence>
<keyword evidence="4" id="KW-1185">Reference proteome</keyword>
<feature type="domain" description="GH15-like" evidence="1">
    <location>
        <begin position="220"/>
        <end position="585"/>
    </location>
</feature>
<dbReference type="GO" id="GO:0004553">
    <property type="term" value="F:hydrolase activity, hydrolyzing O-glycosyl compounds"/>
    <property type="evidence" value="ECO:0007669"/>
    <property type="project" value="UniProtKB-ARBA"/>
</dbReference>
<keyword evidence="3" id="KW-0378">Hydrolase</keyword>
<dbReference type="Gene3D" id="1.50.10.10">
    <property type="match status" value="1"/>
</dbReference>
<gene>
    <name evidence="3" type="ORF">JDN41_09295</name>
</gene>
<dbReference type="Pfam" id="PF19291">
    <property type="entry name" value="TREH_N"/>
    <property type="match status" value="1"/>
</dbReference>
<evidence type="ECO:0000313" key="4">
    <source>
        <dbReference type="Proteomes" id="UP000623250"/>
    </source>
</evidence>
<dbReference type="InterPro" id="IPR011613">
    <property type="entry name" value="GH15-like"/>
</dbReference>
<dbReference type="AlphaFoldDB" id="A0A8I1GGY0"/>
<feature type="domain" description="Trehalase-like N-terminal" evidence="2">
    <location>
        <begin position="7"/>
        <end position="153"/>
    </location>
</feature>
<sequence length="598" mass="67264">MANLDLGLIGNCNISALVDTSARIVWCCLPRFDGDPVFHQLLGCKNRNPDDGAFTIEMPGLKSTEQFYVPNTAILKTVLHAESGSVEITDFIPRFYKRNRPFRPKTLIRTITAKDGSPRIRVRIRPRFRYGAVEPQITSGSNHIRFIGPDMTVRVTTDAPVDYVLEETVFNLTEPIHFVMGPDETLTDSPFNIARDFEEQTTVYWQNWSGRLALQPEWQEAVIRAAVTLKLCSYEPTGAIVAAMTTSIPEAPGTGRNWDYRYCWVRDAYFVIRALTSLSAGRTLENYYRWIMNIVASSDEHIQPVYGIALEKDLFESTAAALPGFQSASGVDNGPVRIGNQAYEHFQHDTYGNLILGAAQAFIDKRLLTRAGVEDFRRLEHVGEQAFKLHDVPDAGIWELRNRARVHTSSSVMCWAACDRLAKLASYVGEHNRVAFWRERAELIRHKIVTCAWSDKRKAFVESFGGEHLDASVLLMGELGFIDGQDPRFLSTVTQLEKVLGRGPFMMRYEAADDFGVPETAFNICAFWRLDALARVGKSEQAREIFQSLLNARNHLGLMSEDTDPVTGAAWGNFPQTYSMVGIINGATRLSKPWEAFV</sequence>
<dbReference type="EMBL" id="JAEMUK010000017">
    <property type="protein sequence ID" value="MBJ7543756.1"/>
    <property type="molecule type" value="Genomic_DNA"/>
</dbReference>
<accession>A0A8I1GGY0</accession>
<dbReference type="Proteomes" id="UP000623250">
    <property type="component" value="Unassembled WGS sequence"/>
</dbReference>
<dbReference type="InterPro" id="IPR008928">
    <property type="entry name" value="6-hairpin_glycosidase_sf"/>
</dbReference>
<protein>
    <submittedName>
        <fullName evidence="3">Glycoside hydrolase family 15 protein</fullName>
    </submittedName>
</protein>
<reference evidence="3 4" key="1">
    <citation type="submission" date="2020-12" db="EMBL/GenBank/DDBJ databases">
        <title>Revised draft genomes of Rhodomicrobium vannielii ATCC 17100 and Rhodomicrobium udaipurense JA643.</title>
        <authorList>
            <person name="Conners E.M."/>
            <person name="Davenport E.J."/>
            <person name="Bose A."/>
        </authorList>
    </citation>
    <scope>NUCLEOTIDE SEQUENCE [LARGE SCALE GENOMIC DNA]</scope>
    <source>
        <strain evidence="3 4">JA643</strain>
    </source>
</reference>
<proteinExistence type="predicted"/>
<dbReference type="InterPro" id="IPR012341">
    <property type="entry name" value="6hp_glycosidase-like_sf"/>
</dbReference>
<dbReference type="InterPro" id="IPR045582">
    <property type="entry name" value="Trehalase-like_N"/>
</dbReference>
<dbReference type="PANTHER" id="PTHR31616">
    <property type="entry name" value="TREHALASE"/>
    <property type="match status" value="1"/>
</dbReference>